<protein>
    <submittedName>
        <fullName evidence="8">ABC transporter ATP-binding protein</fullName>
    </submittedName>
</protein>
<dbReference type="Pfam" id="PF01061">
    <property type="entry name" value="ABC2_membrane"/>
    <property type="match status" value="1"/>
</dbReference>
<evidence type="ECO:0000313" key="8">
    <source>
        <dbReference type="EMBL" id="OWK39663.1"/>
    </source>
</evidence>
<keyword evidence="5 6" id="KW-0472">Membrane</keyword>
<feature type="transmembrane region" description="Helical" evidence="6">
    <location>
        <begin position="64"/>
        <end position="84"/>
    </location>
</feature>
<dbReference type="InterPro" id="IPR013525">
    <property type="entry name" value="ABC2_TM"/>
</dbReference>
<dbReference type="GO" id="GO:0016020">
    <property type="term" value="C:membrane"/>
    <property type="evidence" value="ECO:0007669"/>
    <property type="project" value="UniProtKB-SubCell"/>
</dbReference>
<dbReference type="AlphaFoldDB" id="A0A225DF98"/>
<feature type="transmembrane region" description="Helical" evidence="6">
    <location>
        <begin position="145"/>
        <end position="164"/>
    </location>
</feature>
<name>A0A225DF98_9BACT</name>
<keyword evidence="2" id="KW-0813">Transport</keyword>
<evidence type="ECO:0000256" key="1">
    <source>
        <dbReference type="ARBA" id="ARBA00004141"/>
    </source>
</evidence>
<evidence type="ECO:0000256" key="4">
    <source>
        <dbReference type="ARBA" id="ARBA00022989"/>
    </source>
</evidence>
<sequence>MSKSNKTLLNGSPLSGLTPIKAGDKIRLGYTGPTVQILLVAVLMVMVFGRLPDIDNPIERGQKTVSLLFLLAVSSFWLGCNNSAKELVKERIIFLRERDFNLRVDSYYLSKFVVMVGIGLLQILLLLGIVRVACDPAGSLLGQKLILSLLAVTGTTVGLFISSAPRTEEIATALVPVAVLPQIVLAGVIAPLSSAPKFVAKVFITSYSGQRSLESLLPAADVAFLKREDAIVVGALSFVLGHVVIFSALTYYLLLRGSSK</sequence>
<keyword evidence="8" id="KW-0067">ATP-binding</keyword>
<dbReference type="PANTHER" id="PTHR48041">
    <property type="entry name" value="ABC TRANSPORTER G FAMILY MEMBER 28"/>
    <property type="match status" value="1"/>
</dbReference>
<keyword evidence="3 6" id="KW-0812">Transmembrane</keyword>
<evidence type="ECO:0000256" key="5">
    <source>
        <dbReference type="ARBA" id="ARBA00023136"/>
    </source>
</evidence>
<organism evidence="8 9">
    <name type="scientific">Fimbriiglobus ruber</name>
    <dbReference type="NCBI Taxonomy" id="1908690"/>
    <lineage>
        <taxon>Bacteria</taxon>
        <taxon>Pseudomonadati</taxon>
        <taxon>Planctomycetota</taxon>
        <taxon>Planctomycetia</taxon>
        <taxon>Gemmatales</taxon>
        <taxon>Gemmataceae</taxon>
        <taxon>Fimbriiglobus</taxon>
    </lineage>
</organism>
<feature type="domain" description="ABC-2 type transporter transmembrane" evidence="7">
    <location>
        <begin position="31"/>
        <end position="199"/>
    </location>
</feature>
<keyword evidence="4 6" id="KW-1133">Transmembrane helix</keyword>
<feature type="transmembrane region" description="Helical" evidence="6">
    <location>
        <begin position="230"/>
        <end position="254"/>
    </location>
</feature>
<comment type="caution">
    <text evidence="8">The sequence shown here is derived from an EMBL/GenBank/DDBJ whole genome shotgun (WGS) entry which is preliminary data.</text>
</comment>
<feature type="transmembrane region" description="Helical" evidence="6">
    <location>
        <begin position="170"/>
        <end position="192"/>
    </location>
</feature>
<evidence type="ECO:0000259" key="7">
    <source>
        <dbReference type="Pfam" id="PF01061"/>
    </source>
</evidence>
<evidence type="ECO:0000256" key="6">
    <source>
        <dbReference type="SAM" id="Phobius"/>
    </source>
</evidence>
<evidence type="ECO:0000313" key="9">
    <source>
        <dbReference type="Proteomes" id="UP000214646"/>
    </source>
</evidence>
<dbReference type="PANTHER" id="PTHR48041:SF139">
    <property type="entry name" value="PROTEIN SCARLET"/>
    <property type="match status" value="1"/>
</dbReference>
<dbReference type="EMBL" id="NIDE01000009">
    <property type="protein sequence ID" value="OWK39663.1"/>
    <property type="molecule type" value="Genomic_DNA"/>
</dbReference>
<evidence type="ECO:0000256" key="2">
    <source>
        <dbReference type="ARBA" id="ARBA00022448"/>
    </source>
</evidence>
<dbReference type="InterPro" id="IPR050352">
    <property type="entry name" value="ABCG_transporters"/>
</dbReference>
<evidence type="ECO:0000256" key="3">
    <source>
        <dbReference type="ARBA" id="ARBA00022692"/>
    </source>
</evidence>
<comment type="subcellular location">
    <subcellularLocation>
        <location evidence="1">Membrane</location>
        <topology evidence="1">Multi-pass membrane protein</topology>
    </subcellularLocation>
</comment>
<dbReference type="GO" id="GO:0140359">
    <property type="term" value="F:ABC-type transporter activity"/>
    <property type="evidence" value="ECO:0007669"/>
    <property type="project" value="InterPro"/>
</dbReference>
<proteinExistence type="predicted"/>
<gene>
    <name evidence="8" type="ORF">FRUB_05553</name>
</gene>
<keyword evidence="9" id="KW-1185">Reference proteome</keyword>
<dbReference type="Proteomes" id="UP000214646">
    <property type="component" value="Unassembled WGS sequence"/>
</dbReference>
<feature type="transmembrane region" description="Helical" evidence="6">
    <location>
        <begin position="112"/>
        <end position="133"/>
    </location>
</feature>
<dbReference type="GO" id="GO:0005524">
    <property type="term" value="F:ATP binding"/>
    <property type="evidence" value="ECO:0007669"/>
    <property type="project" value="UniProtKB-KW"/>
</dbReference>
<accession>A0A225DF98</accession>
<keyword evidence="8" id="KW-0547">Nucleotide-binding</keyword>
<reference evidence="9" key="1">
    <citation type="submission" date="2017-06" db="EMBL/GenBank/DDBJ databases">
        <title>Genome analysis of Fimbriiglobus ruber SP5, the first member of the order Planctomycetales with confirmed chitinolytic capability.</title>
        <authorList>
            <person name="Ravin N.V."/>
            <person name="Rakitin A.L."/>
            <person name="Ivanova A.A."/>
            <person name="Beletsky A.V."/>
            <person name="Kulichevskaya I.S."/>
            <person name="Mardanov A.V."/>
            <person name="Dedysh S.N."/>
        </authorList>
    </citation>
    <scope>NUCLEOTIDE SEQUENCE [LARGE SCALE GENOMIC DNA]</scope>
    <source>
        <strain evidence="9">SP5</strain>
    </source>
</reference>
<feature type="transmembrane region" description="Helical" evidence="6">
    <location>
        <begin position="34"/>
        <end position="52"/>
    </location>
</feature>